<dbReference type="Pfam" id="PF00682">
    <property type="entry name" value="HMGL-like"/>
    <property type="match status" value="1"/>
</dbReference>
<evidence type="ECO:0000313" key="10">
    <source>
        <dbReference type="Proteomes" id="UP000319257"/>
    </source>
</evidence>
<dbReference type="PROSITE" id="PS01062">
    <property type="entry name" value="HMG_COA_LYASE"/>
    <property type="match status" value="1"/>
</dbReference>
<accession>A0A507BD92</accession>
<name>A0A507BD92_9PEZI</name>
<evidence type="ECO:0000313" key="9">
    <source>
        <dbReference type="EMBL" id="TPX17887.1"/>
    </source>
</evidence>
<dbReference type="Gene3D" id="3.20.20.70">
    <property type="entry name" value="Aldolase class I"/>
    <property type="match status" value="1"/>
</dbReference>
<dbReference type="EC" id="4.1.3.4" evidence="3"/>
<dbReference type="InParanoid" id="A0A507BD92"/>
<keyword evidence="10" id="KW-1185">Reference proteome</keyword>
<dbReference type="PROSITE" id="PS50991">
    <property type="entry name" value="PYR_CT"/>
    <property type="match status" value="1"/>
</dbReference>
<dbReference type="CDD" id="cd06558">
    <property type="entry name" value="crotonase-like"/>
    <property type="match status" value="1"/>
</dbReference>
<evidence type="ECO:0000256" key="4">
    <source>
        <dbReference type="ARBA" id="ARBA00022723"/>
    </source>
</evidence>
<evidence type="ECO:0000256" key="2">
    <source>
        <dbReference type="ARBA" id="ARBA00009405"/>
    </source>
</evidence>
<dbReference type="SUPFAM" id="SSF52096">
    <property type="entry name" value="ClpP/crotonase"/>
    <property type="match status" value="1"/>
</dbReference>
<dbReference type="InterPro" id="IPR001753">
    <property type="entry name" value="Enoyl-CoA_hydra/iso"/>
</dbReference>
<keyword evidence="5" id="KW-0456">Lyase</keyword>
<feature type="region of interest" description="Disordered" evidence="7">
    <location>
        <begin position="347"/>
        <end position="369"/>
    </location>
</feature>
<dbReference type="Gene3D" id="3.90.226.10">
    <property type="entry name" value="2-enoyl-CoA Hydratase, Chain A, domain 1"/>
    <property type="match status" value="1"/>
</dbReference>
<evidence type="ECO:0000259" key="8">
    <source>
        <dbReference type="PROSITE" id="PS50991"/>
    </source>
</evidence>
<feature type="compositionally biased region" description="Polar residues" evidence="7">
    <location>
        <begin position="349"/>
        <end position="360"/>
    </location>
</feature>
<evidence type="ECO:0000256" key="1">
    <source>
        <dbReference type="ARBA" id="ARBA00005143"/>
    </source>
</evidence>
<evidence type="ECO:0000256" key="3">
    <source>
        <dbReference type="ARBA" id="ARBA00012910"/>
    </source>
</evidence>
<dbReference type="GO" id="GO:0046872">
    <property type="term" value="F:metal ion binding"/>
    <property type="evidence" value="ECO:0007669"/>
    <property type="project" value="UniProtKB-KW"/>
</dbReference>
<evidence type="ECO:0000256" key="5">
    <source>
        <dbReference type="ARBA" id="ARBA00023239"/>
    </source>
</evidence>
<gene>
    <name evidence="9" type="ORF">E0L32_002988</name>
</gene>
<evidence type="ECO:0000256" key="7">
    <source>
        <dbReference type="SAM" id="MobiDB-lite"/>
    </source>
</evidence>
<reference evidence="9 10" key="1">
    <citation type="submission" date="2019-06" db="EMBL/GenBank/DDBJ databases">
        <title>Draft genome sequence of the filamentous fungus Phialemoniopsis curvata isolated from diesel fuel.</title>
        <authorList>
            <person name="Varaljay V.A."/>
            <person name="Lyon W.J."/>
            <person name="Crouch A.L."/>
            <person name="Drake C.E."/>
            <person name="Hollomon J.M."/>
            <person name="Nadeau L.J."/>
            <person name="Nunn H.S."/>
            <person name="Stevenson B.S."/>
            <person name="Bojanowski C.L."/>
            <person name="Crookes-Goodson W.J."/>
        </authorList>
    </citation>
    <scope>NUCLEOTIDE SEQUENCE [LARGE SCALE GENOMIC DNA]</scope>
    <source>
        <strain evidence="9 10">D216</strain>
    </source>
</reference>
<dbReference type="OrthoDB" id="10253869at2759"/>
<dbReference type="UniPathway" id="UPA00896">
    <property type="reaction ID" value="UER00863"/>
</dbReference>
<dbReference type="CDD" id="cd07938">
    <property type="entry name" value="DRE_TIM_HMGL"/>
    <property type="match status" value="1"/>
</dbReference>
<dbReference type="FunFam" id="3.20.20.70:FF:000201">
    <property type="entry name" value="Hydroxymethylglutaryl-CoA lyase"/>
    <property type="match status" value="1"/>
</dbReference>
<keyword evidence="4" id="KW-0479">Metal-binding</keyword>
<proteinExistence type="inferred from homology"/>
<dbReference type="AlphaFoldDB" id="A0A507BD92"/>
<dbReference type="InterPro" id="IPR043594">
    <property type="entry name" value="HMGL"/>
</dbReference>
<organism evidence="9 10">
    <name type="scientific">Thyridium curvatum</name>
    <dbReference type="NCBI Taxonomy" id="1093900"/>
    <lineage>
        <taxon>Eukaryota</taxon>
        <taxon>Fungi</taxon>
        <taxon>Dikarya</taxon>
        <taxon>Ascomycota</taxon>
        <taxon>Pezizomycotina</taxon>
        <taxon>Sordariomycetes</taxon>
        <taxon>Sordariomycetidae</taxon>
        <taxon>Thyridiales</taxon>
        <taxon>Thyridiaceae</taxon>
        <taxon>Thyridium</taxon>
    </lineage>
</organism>
<protein>
    <recommendedName>
        <fullName evidence="3">hydroxymethylglutaryl-CoA lyase</fullName>
        <ecNumber evidence="3">4.1.3.4</ecNumber>
    </recommendedName>
</protein>
<comment type="catalytic activity">
    <reaction evidence="6">
        <text>(3S)-3-hydroxy-3-methylglutaryl-CoA = acetoacetate + acetyl-CoA</text>
        <dbReference type="Rhea" id="RHEA:24404"/>
        <dbReference type="ChEBI" id="CHEBI:13705"/>
        <dbReference type="ChEBI" id="CHEBI:43074"/>
        <dbReference type="ChEBI" id="CHEBI:57288"/>
        <dbReference type="EC" id="4.1.3.4"/>
    </reaction>
</comment>
<dbReference type="Pfam" id="PF00378">
    <property type="entry name" value="ECH_1"/>
    <property type="match status" value="1"/>
</dbReference>
<feature type="domain" description="Pyruvate carboxyltransferase" evidence="8">
    <location>
        <begin position="50"/>
        <end position="324"/>
    </location>
</feature>
<dbReference type="InterPro" id="IPR000891">
    <property type="entry name" value="PYR_CT"/>
</dbReference>
<dbReference type="RefSeq" id="XP_030999598.1">
    <property type="nucleotide sequence ID" value="XM_031137237.1"/>
</dbReference>
<dbReference type="PANTHER" id="PTHR42738">
    <property type="entry name" value="HYDROXYMETHYLGLUTARYL-COA LYASE"/>
    <property type="match status" value="1"/>
</dbReference>
<evidence type="ECO:0000256" key="6">
    <source>
        <dbReference type="ARBA" id="ARBA00049877"/>
    </source>
</evidence>
<dbReference type="EMBL" id="SKBQ01000012">
    <property type="protein sequence ID" value="TPX17887.1"/>
    <property type="molecule type" value="Genomic_DNA"/>
</dbReference>
<dbReference type="NCBIfam" id="NF004283">
    <property type="entry name" value="PRK05692.1"/>
    <property type="match status" value="1"/>
</dbReference>
<comment type="pathway">
    <text evidence="1">Metabolic intermediate metabolism; (S)-3-hydroxy-3-methylglutaryl-CoA degradation; acetoacetate from (S)-3-hydroxy-3-methylglutaryl-CoA: step 1/1.</text>
</comment>
<sequence>MVPHNTLKSSVARTTAFRTGVARYKRSSLHYWGLLPSARSLSSTTRQPDVRIIEVAPRDGLQNLKQLVPLGVKVELIQRLAETGLKDIEATSFVSPKWVPQLADGHEVMQESLRFSKSQPGMGSLRFPVLAPNAKGLQRAHAAGVKEIVVFCSATEAFSKSNQNCTIDEAIAQARAVTKDALALGIMVRGVVSCIFSDPFTGPTAPSEVLRRVQQFIDMGCYEVGLGDTLGVGTPKDTQTLLEVLLRDIPADKLAGHFHDTYGQGVGNVYRAYEMGLRVFDSSVAGLGGCPYAPGAKGNVSTEDVVYTLEKAGINTGVDLDKLVKVGQWISEQLGIPYGSRVGAALASKSRQPSTGSSQPAKKEAVAPKRKWEVVKDTGEYRVSRSGAVLKVTLTRPKNGNAMTDAMLESLTELFKNLHKDPSVFHVVLEAEGKFFCTGMDLSGNSELSDMSREYNYYEKVAGLFEAVDRVPQTTIALINGPCYGGGVGLGFACDVRIVSPKARWTLSEVKIGVSPAVISKFLVREWGSSMAREGMLSGREITPTELWRIGAVHQIVAEGETLESRLESYLSQLERAAPRAAAVNKELSRRAWLQPESKAQTDLVQKAFHAMVAKGGEGEHGIEQLFRNKNKLFSWQDFWARRNPFANPIYQEPRE</sequence>
<dbReference type="GO" id="GO:0046951">
    <property type="term" value="P:ketone body biosynthetic process"/>
    <property type="evidence" value="ECO:0007669"/>
    <property type="project" value="TreeGrafter"/>
</dbReference>
<dbReference type="GeneID" id="41970435"/>
<dbReference type="GO" id="GO:0006552">
    <property type="term" value="P:L-leucine catabolic process"/>
    <property type="evidence" value="ECO:0007669"/>
    <property type="project" value="TreeGrafter"/>
</dbReference>
<comment type="caution">
    <text evidence="9">The sequence shown here is derived from an EMBL/GenBank/DDBJ whole genome shotgun (WGS) entry which is preliminary data.</text>
</comment>
<dbReference type="GO" id="GO:0004419">
    <property type="term" value="F:hydroxymethylglutaryl-CoA lyase activity"/>
    <property type="evidence" value="ECO:0007669"/>
    <property type="project" value="UniProtKB-EC"/>
</dbReference>
<comment type="similarity">
    <text evidence="2">Belongs to the HMG-CoA lyase family.</text>
</comment>
<dbReference type="InterPro" id="IPR029045">
    <property type="entry name" value="ClpP/crotonase-like_dom_sf"/>
</dbReference>
<dbReference type="STRING" id="1093900.A0A507BD92"/>
<dbReference type="Proteomes" id="UP000319257">
    <property type="component" value="Unassembled WGS sequence"/>
</dbReference>
<dbReference type="SUPFAM" id="SSF51569">
    <property type="entry name" value="Aldolase"/>
    <property type="match status" value="1"/>
</dbReference>
<dbReference type="InterPro" id="IPR013785">
    <property type="entry name" value="Aldolase_TIM"/>
</dbReference>
<dbReference type="InterPro" id="IPR000138">
    <property type="entry name" value="HMG_CoA_lyase_AS"/>
</dbReference>
<dbReference type="PANTHER" id="PTHR42738:SF17">
    <property type="entry name" value="HYDROXYMETHYLGLUTARYL-COA LYASE"/>
    <property type="match status" value="1"/>
</dbReference>